<dbReference type="GO" id="GO:0015159">
    <property type="term" value="F:polysaccharide transmembrane transporter activity"/>
    <property type="evidence" value="ECO:0007669"/>
    <property type="project" value="InterPro"/>
</dbReference>
<organism evidence="18 19">
    <name type="scientific">Sphingobium boeckii</name>
    <dbReference type="NCBI Taxonomy" id="1082345"/>
    <lineage>
        <taxon>Bacteria</taxon>
        <taxon>Pseudomonadati</taxon>
        <taxon>Pseudomonadota</taxon>
        <taxon>Alphaproteobacteria</taxon>
        <taxon>Sphingomonadales</taxon>
        <taxon>Sphingomonadaceae</taxon>
        <taxon>Sphingobium</taxon>
    </lineage>
</organism>
<dbReference type="Pfam" id="PF22461">
    <property type="entry name" value="SLBB_2"/>
    <property type="match status" value="1"/>
</dbReference>
<evidence type="ECO:0000256" key="14">
    <source>
        <dbReference type="ARBA" id="ARBA00023288"/>
    </source>
</evidence>
<keyword evidence="14" id="KW-0449">Lipoprotein</keyword>
<proteinExistence type="inferred from homology"/>
<evidence type="ECO:0000256" key="12">
    <source>
        <dbReference type="ARBA" id="ARBA00023139"/>
    </source>
</evidence>
<dbReference type="PROSITE" id="PS51257">
    <property type="entry name" value="PROKAR_LIPOPROTEIN"/>
    <property type="match status" value="1"/>
</dbReference>
<dbReference type="Proteomes" id="UP000549617">
    <property type="component" value="Unassembled WGS sequence"/>
</dbReference>
<dbReference type="AlphaFoldDB" id="A0A7W9AHZ0"/>
<dbReference type="Pfam" id="PF02563">
    <property type="entry name" value="Poly_export"/>
    <property type="match status" value="1"/>
</dbReference>
<keyword evidence="4" id="KW-1134">Transmembrane beta strand</keyword>
<evidence type="ECO:0000259" key="16">
    <source>
        <dbReference type="Pfam" id="PF02563"/>
    </source>
</evidence>
<dbReference type="RefSeq" id="WP_184017538.1">
    <property type="nucleotide sequence ID" value="NZ_JACIJC010000003.1"/>
</dbReference>
<evidence type="ECO:0000256" key="7">
    <source>
        <dbReference type="ARBA" id="ARBA00022729"/>
    </source>
</evidence>
<evidence type="ECO:0000256" key="2">
    <source>
        <dbReference type="ARBA" id="ARBA00009450"/>
    </source>
</evidence>
<keyword evidence="11" id="KW-0472">Membrane</keyword>
<keyword evidence="9" id="KW-0406">Ion transport</keyword>
<dbReference type="PANTHER" id="PTHR33619:SF3">
    <property type="entry name" value="POLYSACCHARIDE EXPORT PROTEIN GFCE-RELATED"/>
    <property type="match status" value="1"/>
</dbReference>
<feature type="chain" id="PRO_5031519047" evidence="15">
    <location>
        <begin position="22"/>
        <end position="183"/>
    </location>
</feature>
<dbReference type="PANTHER" id="PTHR33619">
    <property type="entry name" value="POLYSACCHARIDE EXPORT PROTEIN GFCE-RELATED"/>
    <property type="match status" value="1"/>
</dbReference>
<evidence type="ECO:0000256" key="15">
    <source>
        <dbReference type="SAM" id="SignalP"/>
    </source>
</evidence>
<evidence type="ECO:0000256" key="13">
    <source>
        <dbReference type="ARBA" id="ARBA00023237"/>
    </source>
</evidence>
<evidence type="ECO:0000256" key="5">
    <source>
        <dbReference type="ARBA" id="ARBA00022597"/>
    </source>
</evidence>
<keyword evidence="13" id="KW-0998">Cell outer membrane</keyword>
<dbReference type="InterPro" id="IPR003715">
    <property type="entry name" value="Poly_export_N"/>
</dbReference>
<evidence type="ECO:0000256" key="6">
    <source>
        <dbReference type="ARBA" id="ARBA00022692"/>
    </source>
</evidence>
<dbReference type="GO" id="GO:0006811">
    <property type="term" value="P:monoatomic ion transport"/>
    <property type="evidence" value="ECO:0007669"/>
    <property type="project" value="UniProtKB-KW"/>
</dbReference>
<comment type="caution">
    <text evidence="18">The sequence shown here is derived from an EMBL/GenBank/DDBJ whole genome shotgun (WGS) entry which is preliminary data.</text>
</comment>
<feature type="domain" description="SLBB" evidence="17">
    <location>
        <begin position="111"/>
        <end position="178"/>
    </location>
</feature>
<dbReference type="GO" id="GO:0046930">
    <property type="term" value="C:pore complex"/>
    <property type="evidence" value="ECO:0007669"/>
    <property type="project" value="UniProtKB-KW"/>
</dbReference>
<keyword evidence="3" id="KW-0813">Transport</keyword>
<dbReference type="GO" id="GO:0009279">
    <property type="term" value="C:cell outer membrane"/>
    <property type="evidence" value="ECO:0007669"/>
    <property type="project" value="UniProtKB-SubCell"/>
</dbReference>
<keyword evidence="12" id="KW-0564">Palmitate</keyword>
<protein>
    <submittedName>
        <fullName evidence="18">Polysaccharide export outer membrane protein</fullName>
    </submittedName>
</protein>
<keyword evidence="10" id="KW-0626">Porin</keyword>
<accession>A0A7W9AHZ0</accession>
<dbReference type="GO" id="GO:0015288">
    <property type="term" value="F:porin activity"/>
    <property type="evidence" value="ECO:0007669"/>
    <property type="project" value="UniProtKB-KW"/>
</dbReference>
<reference evidence="18 19" key="1">
    <citation type="submission" date="2020-08" db="EMBL/GenBank/DDBJ databases">
        <title>Genomic Encyclopedia of Type Strains, Phase IV (KMG-IV): sequencing the most valuable type-strain genomes for metagenomic binning, comparative biology and taxonomic classification.</title>
        <authorList>
            <person name="Goeker M."/>
        </authorList>
    </citation>
    <scope>NUCLEOTIDE SEQUENCE [LARGE SCALE GENOMIC DNA]</scope>
    <source>
        <strain evidence="18 19">DSM 25079</strain>
    </source>
</reference>
<keyword evidence="5" id="KW-0762">Sugar transport</keyword>
<comment type="similarity">
    <text evidence="2">Belongs to the BexD/CtrA/VexA family.</text>
</comment>
<keyword evidence="8" id="KW-0625">Polysaccharide transport</keyword>
<evidence type="ECO:0000259" key="17">
    <source>
        <dbReference type="Pfam" id="PF22461"/>
    </source>
</evidence>
<evidence type="ECO:0000256" key="8">
    <source>
        <dbReference type="ARBA" id="ARBA00023047"/>
    </source>
</evidence>
<evidence type="ECO:0000256" key="4">
    <source>
        <dbReference type="ARBA" id="ARBA00022452"/>
    </source>
</evidence>
<keyword evidence="6" id="KW-0812">Transmembrane</keyword>
<evidence type="ECO:0000256" key="3">
    <source>
        <dbReference type="ARBA" id="ARBA00022448"/>
    </source>
</evidence>
<keyword evidence="7 15" id="KW-0732">Signal</keyword>
<comment type="subcellular location">
    <subcellularLocation>
        <location evidence="1">Cell outer membrane</location>
        <topology evidence="1">Multi-pass membrane protein</topology>
    </subcellularLocation>
</comment>
<evidence type="ECO:0000256" key="1">
    <source>
        <dbReference type="ARBA" id="ARBA00004571"/>
    </source>
</evidence>
<name>A0A7W9AHZ0_9SPHN</name>
<evidence type="ECO:0000256" key="9">
    <source>
        <dbReference type="ARBA" id="ARBA00023065"/>
    </source>
</evidence>
<evidence type="ECO:0000256" key="10">
    <source>
        <dbReference type="ARBA" id="ARBA00023114"/>
    </source>
</evidence>
<dbReference type="Gene3D" id="3.30.1950.10">
    <property type="entry name" value="wza like domain"/>
    <property type="match status" value="1"/>
</dbReference>
<feature type="domain" description="Polysaccharide export protein N-terminal" evidence="16">
    <location>
        <begin position="30"/>
        <end position="105"/>
    </location>
</feature>
<evidence type="ECO:0000256" key="11">
    <source>
        <dbReference type="ARBA" id="ARBA00023136"/>
    </source>
</evidence>
<sequence>MTRIISLIVAIFLGLSGCAESMAQTAPAAQTPPVYRLGTDDKLRMVVYGEEQLSGEYIVGSEGTISPPLIGAVKVAGLTPAEAQVKVTEAYATTYVADPKISIDVIEHRPFYILGEVNKSGQYPYRIGMTVMRAVATAEGFTFRANKKKVAIQGEDGVERIVPITSQTLVQPGDTIRVLERYF</sequence>
<dbReference type="InterPro" id="IPR054765">
    <property type="entry name" value="SLBB_dom"/>
</dbReference>
<dbReference type="EMBL" id="JACIJC010000003">
    <property type="protein sequence ID" value="MBB5685756.1"/>
    <property type="molecule type" value="Genomic_DNA"/>
</dbReference>
<gene>
    <name evidence="18" type="ORF">FHS49_001772</name>
</gene>
<dbReference type="InterPro" id="IPR049712">
    <property type="entry name" value="Poly_export"/>
</dbReference>
<evidence type="ECO:0000313" key="18">
    <source>
        <dbReference type="EMBL" id="MBB5685756.1"/>
    </source>
</evidence>
<keyword evidence="19" id="KW-1185">Reference proteome</keyword>
<feature type="signal peptide" evidence="15">
    <location>
        <begin position="1"/>
        <end position="21"/>
    </location>
</feature>
<evidence type="ECO:0000313" key="19">
    <source>
        <dbReference type="Proteomes" id="UP000549617"/>
    </source>
</evidence>